<dbReference type="WBParaSite" id="HPBE_0000195101-mRNA-1">
    <property type="protein sequence ID" value="HPBE_0000195101-mRNA-1"/>
    <property type="gene ID" value="HPBE_0000195101"/>
</dbReference>
<dbReference type="AlphaFoldDB" id="A0A183F709"/>
<evidence type="ECO:0000313" key="1">
    <source>
        <dbReference type="EMBL" id="VDO22313.1"/>
    </source>
</evidence>
<dbReference type="EMBL" id="UZAH01002519">
    <property type="protein sequence ID" value="VDO22313.1"/>
    <property type="molecule type" value="Genomic_DNA"/>
</dbReference>
<evidence type="ECO:0000313" key="3">
    <source>
        <dbReference type="WBParaSite" id="HPBE_0000195101-mRNA-1"/>
    </source>
</evidence>
<evidence type="ECO:0000313" key="2">
    <source>
        <dbReference type="Proteomes" id="UP000050761"/>
    </source>
</evidence>
<reference evidence="3" key="2">
    <citation type="submission" date="2019-09" db="UniProtKB">
        <authorList>
            <consortium name="WormBaseParasite"/>
        </authorList>
    </citation>
    <scope>IDENTIFICATION</scope>
</reference>
<protein>
    <submittedName>
        <fullName evidence="1 3">Uncharacterized protein</fullName>
    </submittedName>
</protein>
<accession>A0A183F709</accession>
<proteinExistence type="predicted"/>
<name>A0A183F709_HELPZ</name>
<dbReference type="OrthoDB" id="5824068at2759"/>
<reference evidence="1 2" key="1">
    <citation type="submission" date="2018-11" db="EMBL/GenBank/DDBJ databases">
        <authorList>
            <consortium name="Pathogen Informatics"/>
        </authorList>
    </citation>
    <scope>NUCLEOTIDE SEQUENCE [LARGE SCALE GENOMIC DNA]</scope>
</reference>
<keyword evidence="2" id="KW-1185">Reference proteome</keyword>
<gene>
    <name evidence="1" type="ORF">HPBE_LOCUS1952</name>
</gene>
<organism evidence="2 3">
    <name type="scientific">Heligmosomoides polygyrus</name>
    <name type="common">Parasitic roundworm</name>
    <dbReference type="NCBI Taxonomy" id="6339"/>
    <lineage>
        <taxon>Eukaryota</taxon>
        <taxon>Metazoa</taxon>
        <taxon>Ecdysozoa</taxon>
        <taxon>Nematoda</taxon>
        <taxon>Chromadorea</taxon>
        <taxon>Rhabditida</taxon>
        <taxon>Rhabditina</taxon>
        <taxon>Rhabditomorpha</taxon>
        <taxon>Strongyloidea</taxon>
        <taxon>Heligmosomidae</taxon>
        <taxon>Heligmosomoides</taxon>
    </lineage>
</organism>
<sequence>MLSNFDQCPILAGRKDLTEYSSCVYLGCEVNMANSLVPELDRENEYLGYLPRASKKVKNIRLRPICSTTLYSTGRAASSKRHKRRER</sequence>
<accession>A0A3P7UNT6</accession>
<dbReference type="Proteomes" id="UP000050761">
    <property type="component" value="Unassembled WGS sequence"/>
</dbReference>